<proteinExistence type="predicted"/>
<protein>
    <submittedName>
        <fullName evidence="1">Uncharacterized protein</fullName>
    </submittedName>
</protein>
<reference evidence="1" key="1">
    <citation type="journal article" date="2015" name="Nature">
        <title>Complex archaea that bridge the gap between prokaryotes and eukaryotes.</title>
        <authorList>
            <person name="Spang A."/>
            <person name="Saw J.H."/>
            <person name="Jorgensen S.L."/>
            <person name="Zaremba-Niedzwiedzka K."/>
            <person name="Martijn J."/>
            <person name="Lind A.E."/>
            <person name="van Eijk R."/>
            <person name="Schleper C."/>
            <person name="Guy L."/>
            <person name="Ettema T.J."/>
        </authorList>
    </citation>
    <scope>NUCLEOTIDE SEQUENCE</scope>
</reference>
<evidence type="ECO:0000313" key="1">
    <source>
        <dbReference type="EMBL" id="KKN08830.1"/>
    </source>
</evidence>
<dbReference type="AlphaFoldDB" id="A0A0F9MNC7"/>
<organism evidence="1">
    <name type="scientific">marine sediment metagenome</name>
    <dbReference type="NCBI Taxonomy" id="412755"/>
    <lineage>
        <taxon>unclassified sequences</taxon>
        <taxon>metagenomes</taxon>
        <taxon>ecological metagenomes</taxon>
    </lineage>
</organism>
<dbReference type="EMBL" id="LAZR01004413">
    <property type="protein sequence ID" value="KKN08830.1"/>
    <property type="molecule type" value="Genomic_DNA"/>
</dbReference>
<comment type="caution">
    <text evidence="1">The sequence shown here is derived from an EMBL/GenBank/DDBJ whole genome shotgun (WGS) entry which is preliminary data.</text>
</comment>
<name>A0A0F9MNC7_9ZZZZ</name>
<sequence>MVLRKKKSSKKMNNNSRRLILIILTTCTIGISLNFFSVQVRAWEIDSTGTAYYIYDGDTLNVTSVGRIRLADINVSEIDKSSIIYITCFHSGIRTSTIYKSSGTPFV</sequence>
<accession>A0A0F9MNC7</accession>
<gene>
    <name evidence="1" type="ORF">LCGC14_1052770</name>
</gene>